<sequence length="165" mass="19067">MKYAIAFLFLFLYNPETSLEKKTPITFEAKVTAIKDGDTFKVFADGKETTIRLAHVDCPEKKQPFSNNAKQLASDLCFGKTVKVVSDGTVDRYKRLIAEIYVGKKCVNQQLVQNGMAWHYKKYSKSTHYANLEILARKNKVGLWADKEPMAPWEWRKNKRNKKVK</sequence>
<protein>
    <submittedName>
        <fullName evidence="5">Endonuclease YncB(Thermonuclease family)</fullName>
    </submittedName>
</protein>
<dbReference type="RefSeq" id="WP_310028186.1">
    <property type="nucleotide sequence ID" value="NZ_JAVDVI010000018.1"/>
</dbReference>
<keyword evidence="2 5" id="KW-0255">Endonuclease</keyword>
<comment type="caution">
    <text evidence="5">The sequence shown here is derived from an EMBL/GenBank/DDBJ whole genome shotgun (WGS) entry which is preliminary data.</text>
</comment>
<dbReference type="PROSITE" id="PS50830">
    <property type="entry name" value="TNASE_3"/>
    <property type="match status" value="1"/>
</dbReference>
<keyword evidence="6" id="KW-1185">Reference proteome</keyword>
<dbReference type="PANTHER" id="PTHR12302:SF3">
    <property type="entry name" value="SERINE_THREONINE-PROTEIN KINASE 31"/>
    <property type="match status" value="1"/>
</dbReference>
<reference evidence="5 6" key="1">
    <citation type="submission" date="2023-07" db="EMBL/GenBank/DDBJ databases">
        <title>Sorghum-associated microbial communities from plants grown in Nebraska, USA.</title>
        <authorList>
            <person name="Schachtman D."/>
        </authorList>
    </citation>
    <scope>NUCLEOTIDE SEQUENCE [LARGE SCALE GENOMIC DNA]</scope>
    <source>
        <strain evidence="5 6">3773</strain>
    </source>
</reference>
<dbReference type="Gene3D" id="2.40.50.90">
    <property type="match status" value="1"/>
</dbReference>
<feature type="domain" description="TNase-like" evidence="4">
    <location>
        <begin position="25"/>
        <end position="146"/>
    </location>
</feature>
<evidence type="ECO:0000256" key="3">
    <source>
        <dbReference type="ARBA" id="ARBA00022801"/>
    </source>
</evidence>
<keyword evidence="1" id="KW-0540">Nuclease</keyword>
<dbReference type="SMART" id="SM00318">
    <property type="entry name" value="SNc"/>
    <property type="match status" value="1"/>
</dbReference>
<gene>
    <name evidence="5" type="ORF">J2X31_003323</name>
</gene>
<dbReference type="SUPFAM" id="SSF50199">
    <property type="entry name" value="Staphylococcal nuclease"/>
    <property type="match status" value="1"/>
</dbReference>
<evidence type="ECO:0000313" key="5">
    <source>
        <dbReference type="EMBL" id="MDR6969293.1"/>
    </source>
</evidence>
<organism evidence="5 6">
    <name type="scientific">Flavobacterium arsenatis</name>
    <dbReference type="NCBI Taxonomy" id="1484332"/>
    <lineage>
        <taxon>Bacteria</taxon>
        <taxon>Pseudomonadati</taxon>
        <taxon>Bacteroidota</taxon>
        <taxon>Flavobacteriia</taxon>
        <taxon>Flavobacteriales</taxon>
        <taxon>Flavobacteriaceae</taxon>
        <taxon>Flavobacterium</taxon>
    </lineage>
</organism>
<dbReference type="InterPro" id="IPR035437">
    <property type="entry name" value="SNase_OB-fold_sf"/>
</dbReference>
<dbReference type="InterPro" id="IPR016071">
    <property type="entry name" value="Staphylococal_nuclease_OB-fold"/>
</dbReference>
<evidence type="ECO:0000256" key="2">
    <source>
        <dbReference type="ARBA" id="ARBA00022759"/>
    </source>
</evidence>
<evidence type="ECO:0000313" key="6">
    <source>
        <dbReference type="Proteomes" id="UP001255185"/>
    </source>
</evidence>
<dbReference type="EMBL" id="JAVDVI010000018">
    <property type="protein sequence ID" value="MDR6969293.1"/>
    <property type="molecule type" value="Genomic_DNA"/>
</dbReference>
<dbReference type="Proteomes" id="UP001255185">
    <property type="component" value="Unassembled WGS sequence"/>
</dbReference>
<dbReference type="PANTHER" id="PTHR12302">
    <property type="entry name" value="EBNA2 BINDING PROTEIN P100"/>
    <property type="match status" value="1"/>
</dbReference>
<accession>A0ABU1TTU1</accession>
<dbReference type="GO" id="GO:0004519">
    <property type="term" value="F:endonuclease activity"/>
    <property type="evidence" value="ECO:0007669"/>
    <property type="project" value="UniProtKB-KW"/>
</dbReference>
<name>A0ABU1TTU1_9FLAO</name>
<evidence type="ECO:0000259" key="4">
    <source>
        <dbReference type="PROSITE" id="PS50830"/>
    </source>
</evidence>
<keyword evidence="3" id="KW-0378">Hydrolase</keyword>
<dbReference type="Pfam" id="PF00565">
    <property type="entry name" value="SNase"/>
    <property type="match status" value="1"/>
</dbReference>
<proteinExistence type="predicted"/>
<evidence type="ECO:0000256" key="1">
    <source>
        <dbReference type="ARBA" id="ARBA00022722"/>
    </source>
</evidence>